<evidence type="ECO:0000313" key="15">
    <source>
        <dbReference type="Proteomes" id="UP000580250"/>
    </source>
</evidence>
<evidence type="ECO:0000256" key="4">
    <source>
        <dbReference type="ARBA" id="ARBA00011395"/>
    </source>
</evidence>
<dbReference type="CDD" id="cd05658">
    <property type="entry name" value="M18_DAP"/>
    <property type="match status" value="1"/>
</dbReference>
<evidence type="ECO:0000313" key="14">
    <source>
        <dbReference type="EMBL" id="CAD2183762.1"/>
    </source>
</evidence>
<dbReference type="GO" id="GO:0008270">
    <property type="term" value="F:zinc ion binding"/>
    <property type="evidence" value="ECO:0007669"/>
    <property type="project" value="InterPro"/>
</dbReference>
<gene>
    <name evidence="14" type="ORF">MENT_LOCUS36080</name>
</gene>
<sequence length="490" mass="53724">MASVGKAVSKDVKQQIRTSALAFVSFLNKSVTPFHAVESCESILKSAGFVELFENQRLKVQPKGKFYIKKNETSIFAFAVGGAFNPTNTGYSMVVAHTDSPCLRVKPISKRTSEQFLQVGVSPYGGGVWRSWFDRDLSIAGQVIFRGAQSEILHKLIDFGRPVLHIPNLAIHLDSDRGKFEFNSEQHLRPILAQVSSDNSTKDEKKVDKDQLINGISIIGDHHDILLKSIGELAGCEPEELLDLDLYLYDTQPANLTGLEEEFISGARLDNLVGTYTSIMGLVQSLGDEQAFSTDQNIRLVACFDNEEVGSVSAQGAASHFMEWLMRRIVASPDEPNAFECAIGRSYLVSADQAHACHPNYANKHEDCHKPTFNKGVVVKINANQRYATSAVTHSIFKIIAESAGIPIQKVVARSDLLCGSTVGPILSAKLGIQTIDVGCPQLAMHSIRELGDTSSIHYATTLYSQFFNKLPSVLGSLKKHEPPTLMNVD</sequence>
<comment type="subunit">
    <text evidence="4">Tetrahedron-shaped homododecamer built from six homodimers.</text>
</comment>
<comment type="similarity">
    <text evidence="3 13">Belongs to the peptidase M18 family.</text>
</comment>
<evidence type="ECO:0000256" key="10">
    <source>
        <dbReference type="ARBA" id="ARBA00022801"/>
    </source>
</evidence>
<evidence type="ECO:0000256" key="12">
    <source>
        <dbReference type="ARBA" id="ARBA00023049"/>
    </source>
</evidence>
<keyword evidence="8 13" id="KW-0645">Protease</keyword>
<dbReference type="PANTHER" id="PTHR28570">
    <property type="entry name" value="ASPARTYL AMINOPEPTIDASE"/>
    <property type="match status" value="1"/>
</dbReference>
<dbReference type="PANTHER" id="PTHR28570:SF3">
    <property type="entry name" value="ASPARTYL AMINOPEPTIDASE"/>
    <property type="match status" value="1"/>
</dbReference>
<dbReference type="OrthoDB" id="9880441at2759"/>
<evidence type="ECO:0000256" key="7">
    <source>
        <dbReference type="ARBA" id="ARBA00022438"/>
    </source>
</evidence>
<evidence type="ECO:0000256" key="9">
    <source>
        <dbReference type="ARBA" id="ARBA00022723"/>
    </source>
</evidence>
<dbReference type="GO" id="GO:0005737">
    <property type="term" value="C:cytoplasm"/>
    <property type="evidence" value="ECO:0007669"/>
    <property type="project" value="UniProtKB-ARBA"/>
</dbReference>
<dbReference type="SUPFAM" id="SSF53187">
    <property type="entry name" value="Zn-dependent exopeptidases"/>
    <property type="match status" value="1"/>
</dbReference>
<evidence type="ECO:0000256" key="11">
    <source>
        <dbReference type="ARBA" id="ARBA00022833"/>
    </source>
</evidence>
<comment type="caution">
    <text evidence="14">The sequence shown here is derived from an EMBL/GenBank/DDBJ whole genome shotgun (WGS) entry which is preliminary data.</text>
</comment>
<dbReference type="Gene3D" id="3.40.630.10">
    <property type="entry name" value="Zn peptidases"/>
    <property type="match status" value="1"/>
</dbReference>
<evidence type="ECO:0000256" key="13">
    <source>
        <dbReference type="RuleBase" id="RU004386"/>
    </source>
</evidence>
<evidence type="ECO:0000256" key="2">
    <source>
        <dbReference type="ARBA" id="ARBA00001947"/>
    </source>
</evidence>
<evidence type="ECO:0000256" key="1">
    <source>
        <dbReference type="ARBA" id="ARBA00001335"/>
    </source>
</evidence>
<dbReference type="SUPFAM" id="SSF101821">
    <property type="entry name" value="Aminopeptidase/glucanase lid domain"/>
    <property type="match status" value="1"/>
</dbReference>
<keyword evidence="11 13" id="KW-0862">Zinc</keyword>
<dbReference type="Pfam" id="PF02127">
    <property type="entry name" value="Peptidase_M18"/>
    <property type="match status" value="1"/>
</dbReference>
<dbReference type="Gene3D" id="2.30.250.10">
    <property type="entry name" value="Aminopeptidase i, Domain 2"/>
    <property type="match status" value="1"/>
</dbReference>
<proteinExistence type="inferred from homology"/>
<keyword evidence="12 13" id="KW-0482">Metalloprotease</keyword>
<evidence type="ECO:0000256" key="5">
    <source>
        <dbReference type="ARBA" id="ARBA00011965"/>
    </source>
</evidence>
<organism evidence="14 15">
    <name type="scientific">Meloidogyne enterolobii</name>
    <name type="common">Root-knot nematode worm</name>
    <name type="synonym">Meloidogyne mayaguensis</name>
    <dbReference type="NCBI Taxonomy" id="390850"/>
    <lineage>
        <taxon>Eukaryota</taxon>
        <taxon>Metazoa</taxon>
        <taxon>Ecdysozoa</taxon>
        <taxon>Nematoda</taxon>
        <taxon>Chromadorea</taxon>
        <taxon>Rhabditida</taxon>
        <taxon>Tylenchina</taxon>
        <taxon>Tylenchomorpha</taxon>
        <taxon>Tylenchoidea</taxon>
        <taxon>Meloidogynidae</taxon>
        <taxon>Meloidogyninae</taxon>
        <taxon>Meloidogyne</taxon>
    </lineage>
</organism>
<keyword evidence="9 13" id="KW-0479">Metal-binding</keyword>
<dbReference type="PRINTS" id="PR00932">
    <property type="entry name" value="AMINO1PTASE"/>
</dbReference>
<dbReference type="NCBIfam" id="NF002759">
    <property type="entry name" value="PRK02813.1"/>
    <property type="match status" value="1"/>
</dbReference>
<name>A0A6V7W9L0_MELEN</name>
<protein>
    <recommendedName>
        <fullName evidence="6">Aspartyl aminopeptidase</fullName>
        <ecNumber evidence="5">3.4.11.21</ecNumber>
    </recommendedName>
</protein>
<comment type="cofactor">
    <cofactor evidence="2">
        <name>Zn(2+)</name>
        <dbReference type="ChEBI" id="CHEBI:29105"/>
    </cofactor>
</comment>
<dbReference type="GO" id="GO:0006508">
    <property type="term" value="P:proteolysis"/>
    <property type="evidence" value="ECO:0007669"/>
    <property type="project" value="UniProtKB-KW"/>
</dbReference>
<evidence type="ECO:0000256" key="3">
    <source>
        <dbReference type="ARBA" id="ARBA00008290"/>
    </source>
</evidence>
<dbReference type="InterPro" id="IPR023358">
    <property type="entry name" value="Peptidase_M18_dom2"/>
</dbReference>
<keyword evidence="10 13" id="KW-0378">Hydrolase</keyword>
<dbReference type="GO" id="GO:0008237">
    <property type="term" value="F:metallopeptidase activity"/>
    <property type="evidence" value="ECO:0007669"/>
    <property type="project" value="UniProtKB-KW"/>
</dbReference>
<reference evidence="14 15" key="1">
    <citation type="submission" date="2020-08" db="EMBL/GenBank/DDBJ databases">
        <authorList>
            <person name="Koutsovoulos G."/>
            <person name="Danchin GJ E."/>
        </authorList>
    </citation>
    <scope>NUCLEOTIDE SEQUENCE [LARGE SCALE GENOMIC DNA]</scope>
</reference>
<dbReference type="InterPro" id="IPR001948">
    <property type="entry name" value="Peptidase_M18"/>
</dbReference>
<accession>A0A6V7W9L0</accession>
<evidence type="ECO:0000256" key="8">
    <source>
        <dbReference type="ARBA" id="ARBA00022670"/>
    </source>
</evidence>
<dbReference type="EC" id="3.4.11.21" evidence="5"/>
<dbReference type="AlphaFoldDB" id="A0A6V7W9L0"/>
<dbReference type="EMBL" id="CAJEWN010000479">
    <property type="protein sequence ID" value="CAD2183762.1"/>
    <property type="molecule type" value="Genomic_DNA"/>
</dbReference>
<dbReference type="FunFam" id="2.30.250.10:FF:000001">
    <property type="entry name" value="Aspartyl aminopeptidase 1"/>
    <property type="match status" value="1"/>
</dbReference>
<comment type="catalytic activity">
    <reaction evidence="1">
        <text>Release of an N-terminal aspartate or glutamate from a peptide, with a preference for aspartate.</text>
        <dbReference type="EC" id="3.4.11.21"/>
    </reaction>
</comment>
<dbReference type="Proteomes" id="UP000580250">
    <property type="component" value="Unassembled WGS sequence"/>
</dbReference>
<keyword evidence="7 13" id="KW-0031">Aminopeptidase</keyword>
<evidence type="ECO:0000256" key="6">
    <source>
        <dbReference type="ARBA" id="ARBA00015118"/>
    </source>
</evidence>
<dbReference type="GO" id="GO:0004177">
    <property type="term" value="F:aminopeptidase activity"/>
    <property type="evidence" value="ECO:0007669"/>
    <property type="project" value="UniProtKB-KW"/>
</dbReference>